<dbReference type="HOGENOM" id="CLU_1944475_0_0_0"/>
<organism evidence="1">
    <name type="scientific">Candidatus Moduliflexus flocculans</name>
    <dbReference type="NCBI Taxonomy" id="1499966"/>
    <lineage>
        <taxon>Bacteria</taxon>
        <taxon>Candidatus Moduliflexota</taxon>
        <taxon>Candidatus Moduliflexia</taxon>
        <taxon>Candidatus Moduliflexales</taxon>
        <taxon>Candidatus Moduliflexaceae</taxon>
    </lineage>
</organism>
<sequence>MVGFFDVDIRHRRQCDDEVDDAQPVGGGGNGDRPLVAEGVGGPGALPAGLILDHHTIALPLDDLGTLRDNPAPIVSFLPVVASADPVTAEEERVMVRIRLRRLRRHRLARERTVHREEVGVLLSRIELV</sequence>
<proteinExistence type="predicted"/>
<name>A0A081BS44_9BACT</name>
<reference evidence="1" key="1">
    <citation type="journal article" date="2015" name="PeerJ">
        <title>First genomic representation of candidate bacterial phylum KSB3 points to enhanced environmental sensing as a trigger of wastewater bulking.</title>
        <authorList>
            <person name="Sekiguchi Y."/>
            <person name="Ohashi A."/>
            <person name="Parks D.H."/>
            <person name="Yamauchi T."/>
            <person name="Tyson G.W."/>
            <person name="Hugenholtz P."/>
        </authorList>
    </citation>
    <scope>NUCLEOTIDE SEQUENCE [LARGE SCALE GENOMIC DNA]</scope>
</reference>
<dbReference type="Proteomes" id="UP000030700">
    <property type="component" value="Unassembled WGS sequence"/>
</dbReference>
<protein>
    <submittedName>
        <fullName evidence="1">Uncharacterized protein</fullName>
    </submittedName>
</protein>
<keyword evidence="2" id="KW-1185">Reference proteome</keyword>
<dbReference type="EMBL" id="DF820461">
    <property type="protein sequence ID" value="GAK54225.1"/>
    <property type="molecule type" value="Genomic_DNA"/>
</dbReference>
<evidence type="ECO:0000313" key="2">
    <source>
        <dbReference type="Proteomes" id="UP000030700"/>
    </source>
</evidence>
<dbReference type="AlphaFoldDB" id="A0A081BS44"/>
<gene>
    <name evidence="1" type="ORF">U14_05504</name>
</gene>
<evidence type="ECO:0000313" key="1">
    <source>
        <dbReference type="EMBL" id="GAK54225.1"/>
    </source>
</evidence>
<accession>A0A081BS44</accession>